<dbReference type="PANTHER" id="PTHR42830">
    <property type="entry name" value="OSMOTICALLY INDUCIBLE FAMILY PROTEIN"/>
    <property type="match status" value="1"/>
</dbReference>
<evidence type="ECO:0000313" key="2">
    <source>
        <dbReference type="Proteomes" id="UP000190774"/>
    </source>
</evidence>
<keyword evidence="2" id="KW-1185">Reference proteome</keyword>
<dbReference type="RefSeq" id="WP_078815320.1">
    <property type="nucleotide sequence ID" value="NZ_FUYE01000017.1"/>
</dbReference>
<dbReference type="EMBL" id="FUYE01000017">
    <property type="protein sequence ID" value="SKB04948.1"/>
    <property type="molecule type" value="Genomic_DNA"/>
</dbReference>
<evidence type="ECO:0000313" key="1">
    <source>
        <dbReference type="EMBL" id="SKB04948.1"/>
    </source>
</evidence>
<dbReference type="SUPFAM" id="SSF82784">
    <property type="entry name" value="OsmC-like"/>
    <property type="match status" value="1"/>
</dbReference>
<dbReference type="STRING" id="48467.SAMN02745166_04167"/>
<protein>
    <submittedName>
        <fullName evidence="1">Organic hydroperoxide reductase OsmC/OhrA</fullName>
    </submittedName>
</protein>
<name>A0A1T4YTN2_9BACT</name>
<dbReference type="InterPro" id="IPR052707">
    <property type="entry name" value="OsmC_Ohr_Peroxiredoxin"/>
</dbReference>
<gene>
    <name evidence="1" type="ORF">SAMN02745166_04167</name>
</gene>
<reference evidence="2" key="1">
    <citation type="submission" date="2017-02" db="EMBL/GenBank/DDBJ databases">
        <authorList>
            <person name="Varghese N."/>
            <person name="Submissions S."/>
        </authorList>
    </citation>
    <scope>NUCLEOTIDE SEQUENCE [LARGE SCALE GENOMIC DNA]</scope>
    <source>
        <strain evidence="2">ATCC 700200</strain>
    </source>
</reference>
<dbReference type="OrthoDB" id="9795405at2"/>
<dbReference type="PANTHER" id="PTHR42830:SF2">
    <property type="entry name" value="OSMC_OHR FAMILY PROTEIN"/>
    <property type="match status" value="1"/>
</dbReference>
<proteinExistence type="predicted"/>
<dbReference type="InterPro" id="IPR003718">
    <property type="entry name" value="OsmC/Ohr_fam"/>
</dbReference>
<dbReference type="Pfam" id="PF02566">
    <property type="entry name" value="OsmC"/>
    <property type="match status" value="1"/>
</dbReference>
<dbReference type="Proteomes" id="UP000190774">
    <property type="component" value="Unassembled WGS sequence"/>
</dbReference>
<dbReference type="InterPro" id="IPR036102">
    <property type="entry name" value="OsmC/Ohrsf"/>
</dbReference>
<dbReference type="Gene3D" id="3.30.300.20">
    <property type="match status" value="1"/>
</dbReference>
<sequence>MSHQATIRWARQGPDFLERRYSRKHTWHFDGGAVIPASPSPSIVPAPWSDAACVDPEEAFIASVASCHMLWFLHVAVDAGFIADRYEDAAIGVMTKNEDGVPWISHITLHPQVTWSGEVKPTPDQEAHLHHEAHRRCFIAASIKTRVEIE</sequence>
<accession>A0A1T4YTN2</accession>
<dbReference type="InterPro" id="IPR015946">
    <property type="entry name" value="KH_dom-like_a/b"/>
</dbReference>
<organism evidence="1 2">
    <name type="scientific">Prosthecobacter debontii</name>
    <dbReference type="NCBI Taxonomy" id="48467"/>
    <lineage>
        <taxon>Bacteria</taxon>
        <taxon>Pseudomonadati</taxon>
        <taxon>Verrucomicrobiota</taxon>
        <taxon>Verrucomicrobiia</taxon>
        <taxon>Verrucomicrobiales</taxon>
        <taxon>Verrucomicrobiaceae</taxon>
        <taxon>Prosthecobacter</taxon>
    </lineage>
</organism>
<dbReference type="AlphaFoldDB" id="A0A1T4YTN2"/>